<dbReference type="KEGG" id="lbt:AYR52_08765"/>
<proteinExistence type="predicted"/>
<dbReference type="GO" id="GO:0000287">
    <property type="term" value="F:magnesium ion binding"/>
    <property type="evidence" value="ECO:0007669"/>
    <property type="project" value="TreeGrafter"/>
</dbReference>
<evidence type="ECO:0000313" key="2">
    <source>
        <dbReference type="Proteomes" id="UP000078582"/>
    </source>
</evidence>
<dbReference type="Proteomes" id="UP000078582">
    <property type="component" value="Chromosome"/>
</dbReference>
<dbReference type="PROSITE" id="PS01229">
    <property type="entry name" value="COF_2"/>
    <property type="match status" value="1"/>
</dbReference>
<dbReference type="PANTHER" id="PTHR10000:SF53">
    <property type="entry name" value="5-AMINO-6-(5-PHOSPHO-D-RIBITYLAMINO)URACIL PHOSPHATASE YBJI-RELATED"/>
    <property type="match status" value="1"/>
</dbReference>
<dbReference type="Pfam" id="PF08282">
    <property type="entry name" value="Hydrolase_3"/>
    <property type="match status" value="1"/>
</dbReference>
<dbReference type="EMBL" id="CP014873">
    <property type="protein sequence ID" value="ANK62227.1"/>
    <property type="molecule type" value="Genomic_DNA"/>
</dbReference>
<gene>
    <name evidence="1" type="ORF">AYR53_05235</name>
</gene>
<dbReference type="CDD" id="cd07518">
    <property type="entry name" value="HAD_YbiV-Like"/>
    <property type="match status" value="1"/>
</dbReference>
<dbReference type="GeneID" id="42981649"/>
<sequence>MAVQMIVTDMNGTLLNNVQEFDKRRLERQLTKMKAAGIWFVVCSGNQFAHLKRLFSGMTTDNVIFVAENGASIYQQGQEIFDGAIAANRLQDFLQHDWQLPLLKAARVILVGAQGAYTLKGAPKRLVAVARQFYDQLEEVTDLTQVTDTIKKISLSWDEGAPKSIVPELNQLFKNSLVAQDSGYGVIDLIRNNIGKLPAVQFLQQRFKVANADVVAFGDGANDLAMLQAVGNGYAMRNASTTVKQAAKFVTTKDNEHSGVLATIEQLLAL</sequence>
<dbReference type="SUPFAM" id="SSF56784">
    <property type="entry name" value="HAD-like"/>
    <property type="match status" value="1"/>
</dbReference>
<dbReference type="RefSeq" id="WP_068225654.1">
    <property type="nucleotide sequence ID" value="NZ_CP014623.1"/>
</dbReference>
<dbReference type="InterPro" id="IPR036412">
    <property type="entry name" value="HAD-like_sf"/>
</dbReference>
<name>A0A192H1W2_9LACO</name>
<dbReference type="GO" id="GO:0005829">
    <property type="term" value="C:cytosol"/>
    <property type="evidence" value="ECO:0007669"/>
    <property type="project" value="TreeGrafter"/>
</dbReference>
<keyword evidence="2" id="KW-1185">Reference proteome</keyword>
<dbReference type="GO" id="GO:0016791">
    <property type="term" value="F:phosphatase activity"/>
    <property type="evidence" value="ECO:0007669"/>
    <property type="project" value="UniProtKB-ARBA"/>
</dbReference>
<accession>A0A192H1W2</accession>
<dbReference type="InterPro" id="IPR023214">
    <property type="entry name" value="HAD_sf"/>
</dbReference>
<dbReference type="STRING" id="375175.AYR53_05235"/>
<reference evidence="1 2" key="1">
    <citation type="submission" date="2016-03" db="EMBL/GenBank/DDBJ databases">
        <title>Pediococcus and Lactobacillus from brewery environment - whole genome sequencing and assembly.</title>
        <authorList>
            <person name="Behr J."/>
            <person name="Geissler A.J."/>
            <person name="Vogel R.F."/>
        </authorList>
    </citation>
    <scope>NUCLEOTIDE SEQUENCE [LARGE SCALE GENOMIC DNA]</scope>
    <source>
        <strain evidence="1 2">TMW 1.1989</strain>
    </source>
</reference>
<dbReference type="InterPro" id="IPR006379">
    <property type="entry name" value="HAD-SF_hydro_IIB"/>
</dbReference>
<dbReference type="InterPro" id="IPR000150">
    <property type="entry name" value="Cof"/>
</dbReference>
<organism evidence="1 2">
    <name type="scientific">Loigolactobacillus backii</name>
    <dbReference type="NCBI Taxonomy" id="375175"/>
    <lineage>
        <taxon>Bacteria</taxon>
        <taxon>Bacillati</taxon>
        <taxon>Bacillota</taxon>
        <taxon>Bacilli</taxon>
        <taxon>Lactobacillales</taxon>
        <taxon>Lactobacillaceae</taxon>
        <taxon>Loigolactobacillus</taxon>
    </lineage>
</organism>
<dbReference type="NCBIfam" id="TIGR00099">
    <property type="entry name" value="Cof-subfamily"/>
    <property type="match status" value="1"/>
</dbReference>
<dbReference type="AlphaFoldDB" id="A0A192H1W2"/>
<dbReference type="OrthoDB" id="9814970at2"/>
<dbReference type="Gene3D" id="3.40.50.1000">
    <property type="entry name" value="HAD superfamily/HAD-like"/>
    <property type="match status" value="1"/>
</dbReference>
<dbReference type="NCBIfam" id="TIGR01484">
    <property type="entry name" value="HAD-SF-IIB"/>
    <property type="match status" value="1"/>
</dbReference>
<dbReference type="PANTHER" id="PTHR10000">
    <property type="entry name" value="PHOSPHOSERINE PHOSPHATASE"/>
    <property type="match status" value="1"/>
</dbReference>
<evidence type="ECO:0000313" key="1">
    <source>
        <dbReference type="EMBL" id="ANK62227.1"/>
    </source>
</evidence>
<protein>
    <submittedName>
        <fullName evidence="1">Uncharacterized protein</fullName>
    </submittedName>
</protein>
<dbReference type="Gene3D" id="3.30.1240.10">
    <property type="match status" value="1"/>
</dbReference>